<feature type="compositionally biased region" description="Polar residues" evidence="9">
    <location>
        <begin position="45"/>
        <end position="62"/>
    </location>
</feature>
<dbReference type="PANTHER" id="PTHR45638:SF7">
    <property type="entry name" value="CYCLIC NUCLEOTIDE-GATED ION CHANNEL-LIKE, ISOFORM E"/>
    <property type="match status" value="1"/>
</dbReference>
<dbReference type="Pfam" id="PF00027">
    <property type="entry name" value="cNMP_binding"/>
    <property type="match status" value="1"/>
</dbReference>
<name>A0A8B8EAB5_CRAVI</name>
<evidence type="ECO:0000259" key="11">
    <source>
        <dbReference type="PROSITE" id="PS50042"/>
    </source>
</evidence>
<dbReference type="PROSITE" id="PS50042">
    <property type="entry name" value="CNMP_BINDING_3"/>
    <property type="match status" value="1"/>
</dbReference>
<protein>
    <submittedName>
        <fullName evidence="13 14">Cyclic nucleotide-gated cation channel alpha-3-like isoform X1</fullName>
    </submittedName>
</protein>
<proteinExistence type="predicted"/>
<dbReference type="InterPro" id="IPR050866">
    <property type="entry name" value="CNG_cation_channel"/>
</dbReference>
<dbReference type="InterPro" id="IPR018490">
    <property type="entry name" value="cNMP-bd_dom_sf"/>
</dbReference>
<feature type="compositionally biased region" description="Basic and acidic residues" evidence="9">
    <location>
        <begin position="880"/>
        <end position="892"/>
    </location>
</feature>
<dbReference type="InterPro" id="IPR014710">
    <property type="entry name" value="RmlC-like_jellyroll"/>
</dbReference>
<keyword evidence="5" id="KW-0406">Ion transport</keyword>
<feature type="region of interest" description="Disordered" evidence="9">
    <location>
        <begin position="605"/>
        <end position="649"/>
    </location>
</feature>
<dbReference type="RefSeq" id="XP_022337577.1">
    <property type="nucleotide sequence ID" value="XM_022481869.1"/>
</dbReference>
<feature type="region of interest" description="Disordered" evidence="9">
    <location>
        <begin position="868"/>
        <end position="932"/>
    </location>
</feature>
<feature type="transmembrane region" description="Helical" evidence="10">
    <location>
        <begin position="149"/>
        <end position="169"/>
    </location>
</feature>
<feature type="compositionally biased region" description="Basic and acidic residues" evidence="9">
    <location>
        <begin position="790"/>
        <end position="807"/>
    </location>
</feature>
<keyword evidence="2" id="KW-0813">Transport</keyword>
<keyword evidence="6 10" id="KW-0472">Membrane</keyword>
<feature type="region of interest" description="Disordered" evidence="9">
    <location>
        <begin position="788"/>
        <end position="815"/>
    </location>
</feature>
<dbReference type="RefSeq" id="XP_022337579.1">
    <property type="nucleotide sequence ID" value="XM_022481871.1"/>
</dbReference>
<dbReference type="KEGG" id="cvn:111133441"/>
<evidence type="ECO:0000256" key="7">
    <source>
        <dbReference type="ARBA" id="ARBA00023286"/>
    </source>
</evidence>
<evidence type="ECO:0000313" key="15">
    <source>
        <dbReference type="RefSeq" id="XP_022337579.1"/>
    </source>
</evidence>
<dbReference type="SUPFAM" id="SSF51206">
    <property type="entry name" value="cAMP-binding domain-like"/>
    <property type="match status" value="1"/>
</dbReference>
<evidence type="ECO:0000256" key="6">
    <source>
        <dbReference type="ARBA" id="ARBA00023136"/>
    </source>
</evidence>
<sequence length="932" mass="107127">MTDEKTEKQSYTNSIELLLNEKVDEQNEVAYKPHYQENDNKRKLSTTSLRNPESPKPQNIHPNMQHRDTSGNVGRRWRSIRHAVRVTNAAVSMKKGLNRNDSFLKKFSTRQPYRSESVGTINEHLENNETPDVSRSHHHSVLQPDGNVMFYWLGLLTLTILYNLWTCIAREAFREIQEGNMMVWIGCDIFCDSLYILDIFVQIRTGYLDKGIMVYDSKKLFMRYVKTKDIIFDLVSLTPLDFLQFSIGIHPMLRFPRFFKAYRSFRFLHLLETRTHFPNFFRVANLTHILFLGSHWFAAFYYLISEAEDFEGDWSYPKPVGQFASVTRKYLTSLFWSTLTLTTIGDLPPPESNWEEKLSIRAYVFVIVSYLIGVFIFATIVGQVGNVITNRNASRQEFERLLDGAKLYMRMHNVPHDVQKRVQRWYDYVWTRGRMKGSDINSLGLLPDKLKTELAIHVNLETLKRVTIFQECQPEFLHDLVLKMRAYIFTPGDLICRQGEVAREMFIIADGLVEIISESGTVLTKMETGDFFGEIGILNLDGGINRRTADVKSVGYSELFVLSREDVLGALKDHPEAERVIREYGQRRLKEIEVHRQKMKFPTPEFQTRWSPTSPARYLRGSPSQLERTHKNRKSLGVPVNSASKRKSKRKKFVGAMKELALKTAYKRDSTNSVDSAALNEEEQSDSWPVLASLAHGDVIAIKENHTQRKYSFPTIVEKAMDANKKGLLFSEKNKVADSSSSLVANCVNNLDIKDCEIKRNSEIRENGSIKKESERVTDFSNTLEQSFLSRDRDGIENDNKSTDESKQGNISDSDVDITLPPTVCHCSDTSAKISETLEKVNSHLMDLNQIMKLQVKVLEEIRNNQNPNQTVFSADSCDNCDRPERDERGSDVDTPATPSEYDQTETKPREETHDDETSESESSEKDVITCL</sequence>
<feature type="transmembrane region" description="Helical" evidence="10">
    <location>
        <begin position="360"/>
        <end position="381"/>
    </location>
</feature>
<evidence type="ECO:0000256" key="1">
    <source>
        <dbReference type="ARBA" id="ARBA00004141"/>
    </source>
</evidence>
<evidence type="ECO:0000313" key="14">
    <source>
        <dbReference type="RefSeq" id="XP_022337578.1"/>
    </source>
</evidence>
<dbReference type="GO" id="GO:0044877">
    <property type="term" value="F:protein-containing complex binding"/>
    <property type="evidence" value="ECO:0007669"/>
    <property type="project" value="TreeGrafter"/>
</dbReference>
<dbReference type="Pfam" id="PF00520">
    <property type="entry name" value="Ion_trans"/>
    <property type="match status" value="1"/>
</dbReference>
<keyword evidence="8" id="KW-0407">Ion channel</keyword>
<comment type="subcellular location">
    <subcellularLocation>
        <location evidence="1">Membrane</location>
        <topology evidence="1">Multi-pass membrane protein</topology>
    </subcellularLocation>
</comment>
<dbReference type="Proteomes" id="UP000694844">
    <property type="component" value="Chromosome 5"/>
</dbReference>
<dbReference type="SMART" id="SM00100">
    <property type="entry name" value="cNMP"/>
    <property type="match status" value="1"/>
</dbReference>
<feature type="compositionally biased region" description="Polar residues" evidence="9">
    <location>
        <begin position="605"/>
        <end position="614"/>
    </location>
</feature>
<dbReference type="PROSITE" id="PS00889">
    <property type="entry name" value="CNMP_BINDING_2"/>
    <property type="match status" value="1"/>
</dbReference>
<dbReference type="CDD" id="cd00038">
    <property type="entry name" value="CAP_ED"/>
    <property type="match status" value="1"/>
</dbReference>
<evidence type="ECO:0000256" key="10">
    <source>
        <dbReference type="SAM" id="Phobius"/>
    </source>
</evidence>
<accession>A0A8B8EAB5</accession>
<feature type="domain" description="Cyclic nucleotide-binding" evidence="11">
    <location>
        <begin position="468"/>
        <end position="588"/>
    </location>
</feature>
<reference evidence="13 14" key="1">
    <citation type="submission" date="2025-04" db="UniProtKB">
        <authorList>
            <consortium name="RefSeq"/>
        </authorList>
    </citation>
    <scope>IDENTIFICATION</scope>
    <source>
        <tissue evidence="13 14">Whole sample</tissue>
    </source>
</reference>
<dbReference type="RefSeq" id="XP_022337578.1">
    <property type="nucleotide sequence ID" value="XM_022481870.1"/>
</dbReference>
<organism evidence="12 13">
    <name type="scientific">Crassostrea virginica</name>
    <name type="common">Eastern oyster</name>
    <dbReference type="NCBI Taxonomy" id="6565"/>
    <lineage>
        <taxon>Eukaryota</taxon>
        <taxon>Metazoa</taxon>
        <taxon>Spiralia</taxon>
        <taxon>Lophotrochozoa</taxon>
        <taxon>Mollusca</taxon>
        <taxon>Bivalvia</taxon>
        <taxon>Autobranchia</taxon>
        <taxon>Pteriomorphia</taxon>
        <taxon>Ostreida</taxon>
        <taxon>Ostreoidea</taxon>
        <taxon>Ostreidae</taxon>
        <taxon>Crassostrea</taxon>
    </lineage>
</organism>
<dbReference type="GO" id="GO:0005221">
    <property type="term" value="F:intracellularly cyclic nucleotide-activated monoatomic cation channel activity"/>
    <property type="evidence" value="ECO:0007669"/>
    <property type="project" value="InterPro"/>
</dbReference>
<dbReference type="InterPro" id="IPR000595">
    <property type="entry name" value="cNMP-bd_dom"/>
</dbReference>
<keyword evidence="3 10" id="KW-0812">Transmembrane</keyword>
<evidence type="ECO:0000313" key="13">
    <source>
        <dbReference type="RefSeq" id="XP_022337577.1"/>
    </source>
</evidence>
<keyword evidence="12" id="KW-1185">Reference proteome</keyword>
<evidence type="ECO:0000256" key="2">
    <source>
        <dbReference type="ARBA" id="ARBA00022448"/>
    </source>
</evidence>
<evidence type="ECO:0000256" key="3">
    <source>
        <dbReference type="ARBA" id="ARBA00022692"/>
    </source>
</evidence>
<dbReference type="InterPro" id="IPR018488">
    <property type="entry name" value="cNMP-bd_CS"/>
</dbReference>
<dbReference type="Gene3D" id="1.10.287.630">
    <property type="entry name" value="Helix hairpin bin"/>
    <property type="match status" value="1"/>
</dbReference>
<dbReference type="FunFam" id="1.10.287.630:FF:000001">
    <property type="entry name" value="Cyclic nucleotide-gated channel alpha 3"/>
    <property type="match status" value="1"/>
</dbReference>
<dbReference type="GO" id="GO:0016020">
    <property type="term" value="C:membrane"/>
    <property type="evidence" value="ECO:0007669"/>
    <property type="project" value="UniProtKB-SubCell"/>
</dbReference>
<dbReference type="AlphaFoldDB" id="A0A8B8EAB5"/>
<keyword evidence="7" id="KW-1071">Ligand-gated ion channel</keyword>
<evidence type="ECO:0000256" key="5">
    <source>
        <dbReference type="ARBA" id="ARBA00023065"/>
    </source>
</evidence>
<dbReference type="Gene3D" id="1.10.287.70">
    <property type="match status" value="1"/>
</dbReference>
<dbReference type="PROSITE" id="PS00888">
    <property type="entry name" value="CNMP_BINDING_1"/>
    <property type="match status" value="1"/>
</dbReference>
<keyword evidence="4 10" id="KW-1133">Transmembrane helix</keyword>
<gene>
    <name evidence="13 14 15" type="primary">LOC111133441</name>
</gene>
<evidence type="ECO:0000256" key="8">
    <source>
        <dbReference type="ARBA" id="ARBA00023303"/>
    </source>
</evidence>
<evidence type="ECO:0000256" key="9">
    <source>
        <dbReference type="SAM" id="MobiDB-lite"/>
    </source>
</evidence>
<dbReference type="InterPro" id="IPR005821">
    <property type="entry name" value="Ion_trans_dom"/>
</dbReference>
<dbReference type="SUPFAM" id="SSF81324">
    <property type="entry name" value="Voltage-gated potassium channels"/>
    <property type="match status" value="1"/>
</dbReference>
<dbReference type="OrthoDB" id="421226at2759"/>
<dbReference type="GeneID" id="111133441"/>
<feature type="region of interest" description="Disordered" evidence="9">
    <location>
        <begin position="30"/>
        <end position="74"/>
    </location>
</feature>
<evidence type="ECO:0000313" key="12">
    <source>
        <dbReference type="Proteomes" id="UP000694844"/>
    </source>
</evidence>
<dbReference type="Gene3D" id="2.60.120.10">
    <property type="entry name" value="Jelly Rolls"/>
    <property type="match status" value="1"/>
</dbReference>
<evidence type="ECO:0000256" key="4">
    <source>
        <dbReference type="ARBA" id="ARBA00022989"/>
    </source>
</evidence>
<feature type="compositionally biased region" description="Basic and acidic residues" evidence="9">
    <location>
        <begin position="923"/>
        <end position="932"/>
    </location>
</feature>
<dbReference type="PANTHER" id="PTHR45638">
    <property type="entry name" value="CYCLIC NUCLEOTIDE-GATED CATION CHANNEL SUBUNIT A"/>
    <property type="match status" value="1"/>
</dbReference>